<gene>
    <name evidence="2" type="ORF">FHW37_102307</name>
</gene>
<protein>
    <submittedName>
        <fullName evidence="2">Uncharacterized protein</fullName>
    </submittedName>
</protein>
<accession>A0A561R234</accession>
<dbReference type="AlphaFoldDB" id="A0A561R234"/>
<organism evidence="2 3">
    <name type="scientific">Neorhizobium alkalisoli</name>
    <dbReference type="NCBI Taxonomy" id="528178"/>
    <lineage>
        <taxon>Bacteria</taxon>
        <taxon>Pseudomonadati</taxon>
        <taxon>Pseudomonadota</taxon>
        <taxon>Alphaproteobacteria</taxon>
        <taxon>Hyphomicrobiales</taxon>
        <taxon>Rhizobiaceae</taxon>
        <taxon>Rhizobium/Agrobacterium group</taxon>
        <taxon>Neorhizobium</taxon>
    </lineage>
</organism>
<dbReference type="Proteomes" id="UP000320653">
    <property type="component" value="Unassembled WGS sequence"/>
</dbReference>
<keyword evidence="3" id="KW-1185">Reference proteome</keyword>
<sequence length="72" mass="8110">MRTEHLQRMVKAVEDGDIDTARAVLDEAAETADHDPSPKTQRVPGRFKGRMTVGPEFFQPLSEEELKELTAE</sequence>
<evidence type="ECO:0000256" key="1">
    <source>
        <dbReference type="SAM" id="MobiDB-lite"/>
    </source>
</evidence>
<reference evidence="2 3" key="1">
    <citation type="submission" date="2019-06" db="EMBL/GenBank/DDBJ databases">
        <title>Sorghum-associated microbial communities from plants grown in Nebraska, USA.</title>
        <authorList>
            <person name="Schachtman D."/>
        </authorList>
    </citation>
    <scope>NUCLEOTIDE SEQUENCE [LARGE SCALE GENOMIC DNA]</scope>
    <source>
        <strain evidence="2 3">1225</strain>
    </source>
</reference>
<evidence type="ECO:0000313" key="3">
    <source>
        <dbReference type="Proteomes" id="UP000320653"/>
    </source>
</evidence>
<dbReference type="RefSeq" id="WP_145634432.1">
    <property type="nucleotide sequence ID" value="NZ_VIWP01000002.1"/>
</dbReference>
<comment type="caution">
    <text evidence="2">The sequence shown here is derived from an EMBL/GenBank/DDBJ whole genome shotgun (WGS) entry which is preliminary data.</text>
</comment>
<dbReference type="EMBL" id="VIWP01000002">
    <property type="protein sequence ID" value="TWF56669.1"/>
    <property type="molecule type" value="Genomic_DNA"/>
</dbReference>
<dbReference type="OrthoDB" id="8411001at2"/>
<proteinExistence type="predicted"/>
<evidence type="ECO:0000313" key="2">
    <source>
        <dbReference type="EMBL" id="TWF56669.1"/>
    </source>
</evidence>
<feature type="region of interest" description="Disordered" evidence="1">
    <location>
        <begin position="28"/>
        <end position="53"/>
    </location>
</feature>
<name>A0A561R234_9HYPH</name>